<feature type="transmembrane region" description="Helical" evidence="8">
    <location>
        <begin position="104"/>
        <end position="123"/>
    </location>
</feature>
<feature type="transmembrane region" description="Helical" evidence="8">
    <location>
        <begin position="190"/>
        <end position="210"/>
    </location>
</feature>
<evidence type="ECO:0000256" key="3">
    <source>
        <dbReference type="ARBA" id="ARBA00022475"/>
    </source>
</evidence>
<evidence type="ECO:0000256" key="5">
    <source>
        <dbReference type="ARBA" id="ARBA00022989"/>
    </source>
</evidence>
<feature type="compositionally biased region" description="Low complexity" evidence="7">
    <location>
        <begin position="11"/>
        <end position="20"/>
    </location>
</feature>
<organism evidence="10 11">
    <name type="scientific">Aurantiacibacter zhengii</name>
    <dbReference type="NCBI Taxonomy" id="2307003"/>
    <lineage>
        <taxon>Bacteria</taxon>
        <taxon>Pseudomonadati</taxon>
        <taxon>Pseudomonadota</taxon>
        <taxon>Alphaproteobacteria</taxon>
        <taxon>Sphingomonadales</taxon>
        <taxon>Erythrobacteraceae</taxon>
        <taxon>Aurantiacibacter</taxon>
    </lineage>
</organism>
<evidence type="ECO:0000256" key="1">
    <source>
        <dbReference type="ARBA" id="ARBA00004651"/>
    </source>
</evidence>
<feature type="transmembrane region" description="Helical" evidence="8">
    <location>
        <begin position="73"/>
        <end position="92"/>
    </location>
</feature>
<feature type="transmembrane region" description="Helical" evidence="8">
    <location>
        <begin position="256"/>
        <end position="273"/>
    </location>
</feature>
<keyword evidence="11" id="KW-1185">Reference proteome</keyword>
<comment type="subcellular location">
    <subcellularLocation>
        <location evidence="1">Cell membrane</location>
        <topology evidence="1">Multi-pass membrane protein</topology>
    </subcellularLocation>
</comment>
<dbReference type="CDD" id="cd17503">
    <property type="entry name" value="MFS_LmrB_MDR_like"/>
    <property type="match status" value="1"/>
</dbReference>
<dbReference type="InterPro" id="IPR036259">
    <property type="entry name" value="MFS_trans_sf"/>
</dbReference>
<dbReference type="InterPro" id="IPR004638">
    <property type="entry name" value="EmrB-like"/>
</dbReference>
<keyword evidence="3" id="KW-1003">Cell membrane</keyword>
<dbReference type="PROSITE" id="PS50850">
    <property type="entry name" value="MFS"/>
    <property type="match status" value="1"/>
</dbReference>
<feature type="region of interest" description="Disordered" evidence="7">
    <location>
        <begin position="1"/>
        <end position="20"/>
    </location>
</feature>
<evidence type="ECO:0000256" key="6">
    <source>
        <dbReference type="ARBA" id="ARBA00023136"/>
    </source>
</evidence>
<accession>A0A418NWV8</accession>
<gene>
    <name evidence="10" type="ORF">D2V07_02100</name>
</gene>
<feature type="transmembrane region" description="Helical" evidence="8">
    <location>
        <begin position="501"/>
        <end position="518"/>
    </location>
</feature>
<evidence type="ECO:0000256" key="4">
    <source>
        <dbReference type="ARBA" id="ARBA00022692"/>
    </source>
</evidence>
<dbReference type="PANTHER" id="PTHR23501">
    <property type="entry name" value="MAJOR FACILITATOR SUPERFAMILY"/>
    <property type="match status" value="1"/>
</dbReference>
<feature type="domain" description="Major facilitator superfamily (MFS) profile" evidence="9">
    <location>
        <begin position="38"/>
        <end position="523"/>
    </location>
</feature>
<feature type="transmembrane region" description="Helical" evidence="8">
    <location>
        <begin position="163"/>
        <end position="184"/>
    </location>
</feature>
<evidence type="ECO:0000259" key="9">
    <source>
        <dbReference type="PROSITE" id="PS50850"/>
    </source>
</evidence>
<dbReference type="Gene3D" id="1.20.1720.10">
    <property type="entry name" value="Multidrug resistance protein D"/>
    <property type="match status" value="1"/>
</dbReference>
<evidence type="ECO:0000256" key="2">
    <source>
        <dbReference type="ARBA" id="ARBA00022448"/>
    </source>
</evidence>
<comment type="caution">
    <text evidence="10">The sequence shown here is derived from an EMBL/GenBank/DDBJ whole genome shotgun (WGS) entry which is preliminary data.</text>
</comment>
<evidence type="ECO:0000256" key="7">
    <source>
        <dbReference type="SAM" id="MobiDB-lite"/>
    </source>
</evidence>
<dbReference type="PANTHER" id="PTHR23501:SF174">
    <property type="entry name" value="MULTIDRUG EXPORT PROTEIN EMRB-RELATED"/>
    <property type="match status" value="1"/>
</dbReference>
<dbReference type="RefSeq" id="WP_119584347.1">
    <property type="nucleotide sequence ID" value="NZ_CAWODQ010000001.1"/>
</dbReference>
<evidence type="ECO:0000256" key="8">
    <source>
        <dbReference type="SAM" id="Phobius"/>
    </source>
</evidence>
<dbReference type="OrthoDB" id="9812221at2"/>
<reference evidence="10 11" key="1">
    <citation type="submission" date="2018-08" db="EMBL/GenBank/DDBJ databases">
        <title>Erythrobacter zhengii sp.nov., a bacterium isolated from deep-sea sediment.</title>
        <authorList>
            <person name="Fang C."/>
            <person name="Wu Y.-H."/>
            <person name="Sun C."/>
            <person name="Wang H."/>
            <person name="Cheng H."/>
            <person name="Meng F.-X."/>
            <person name="Wang C.-S."/>
            <person name="Xu X.-W."/>
        </authorList>
    </citation>
    <scope>NUCLEOTIDE SEQUENCE [LARGE SCALE GENOMIC DNA]</scope>
    <source>
        <strain evidence="10 11">V18</strain>
    </source>
</reference>
<dbReference type="Pfam" id="PF07690">
    <property type="entry name" value="MFS_1"/>
    <property type="match status" value="1"/>
</dbReference>
<dbReference type="Proteomes" id="UP000286576">
    <property type="component" value="Unassembled WGS sequence"/>
</dbReference>
<dbReference type="AlphaFoldDB" id="A0A418NWV8"/>
<keyword evidence="6 8" id="KW-0472">Membrane</keyword>
<evidence type="ECO:0000313" key="10">
    <source>
        <dbReference type="EMBL" id="RIV89068.1"/>
    </source>
</evidence>
<dbReference type="GO" id="GO:0022857">
    <property type="term" value="F:transmembrane transporter activity"/>
    <property type="evidence" value="ECO:0007669"/>
    <property type="project" value="InterPro"/>
</dbReference>
<keyword evidence="4 8" id="KW-0812">Transmembrane</keyword>
<feature type="transmembrane region" description="Helical" evidence="8">
    <location>
        <begin position="222"/>
        <end position="241"/>
    </location>
</feature>
<dbReference type="Gene3D" id="1.20.1250.20">
    <property type="entry name" value="MFS general substrate transporter like domains"/>
    <property type="match status" value="1"/>
</dbReference>
<dbReference type="NCBIfam" id="TIGR00711">
    <property type="entry name" value="efflux_EmrB"/>
    <property type="match status" value="1"/>
</dbReference>
<dbReference type="InterPro" id="IPR020846">
    <property type="entry name" value="MFS_dom"/>
</dbReference>
<feature type="transmembrane region" description="Helical" evidence="8">
    <location>
        <begin position="36"/>
        <end position="61"/>
    </location>
</feature>
<dbReference type="SUPFAM" id="SSF103473">
    <property type="entry name" value="MFS general substrate transporter"/>
    <property type="match status" value="1"/>
</dbReference>
<evidence type="ECO:0000313" key="11">
    <source>
        <dbReference type="Proteomes" id="UP000286576"/>
    </source>
</evidence>
<sequence length="524" mass="56748">MASAAGQEPDAASAGRSASAATPAEDVAQLPVRNHALLIIGVMTASLMQVLDVTIANVAIPHMQATLGATPDTISWVLTSYIIASAVAMPITGWLADQIGSRRLFVLSVSLFVIASILCGLAQNLTEMVLFRALQGVGGAFIAPLSQSNLLDTTRPSRQPQIIALWGMGVIIGPIIGPVLGGYLTEMLDWRWVFFVNVPIGIVCLAILLVELPSRPLRHRRFDLFGFAMIGLALAALQLLLDRGNMLDWFSAVETWIYAVIFGSCVWIAAIHFTTARNPLFDRHLFADINFVVSVIFLLIVGATMFATLALLPPMLQSLFSYDVIDTGLVLMPRGVGVLVTMQLSAQLLRRGVDGRWLVALGFLTAAWSLYLMAGWSLDVDRFHFIYTGFLQGLGIGFVFIPLNSIAFQTLEPHLRTDGASLLNLSRSVGSSLGISAVITLASNNTQRHHAELAEHITPEMGHLVDPSSLDRYQQYGDAALAVVNGEVTRQAAMMAYLDDFRIMALLCLASVPLVLLLRKPRGT</sequence>
<feature type="transmembrane region" description="Helical" evidence="8">
    <location>
        <begin position="384"/>
        <end position="403"/>
    </location>
</feature>
<feature type="transmembrane region" description="Helical" evidence="8">
    <location>
        <begin position="129"/>
        <end position="151"/>
    </location>
</feature>
<dbReference type="EMBL" id="QXFL01000001">
    <property type="protein sequence ID" value="RIV89068.1"/>
    <property type="molecule type" value="Genomic_DNA"/>
</dbReference>
<keyword evidence="2" id="KW-0813">Transport</keyword>
<dbReference type="InterPro" id="IPR011701">
    <property type="entry name" value="MFS"/>
</dbReference>
<keyword evidence="5 8" id="KW-1133">Transmembrane helix</keyword>
<feature type="transmembrane region" description="Helical" evidence="8">
    <location>
        <begin position="357"/>
        <end position="378"/>
    </location>
</feature>
<proteinExistence type="predicted"/>
<protein>
    <submittedName>
        <fullName evidence="10">DHA2 family efflux MFS transporter permease subunit</fullName>
    </submittedName>
</protein>
<dbReference type="GO" id="GO:0005886">
    <property type="term" value="C:plasma membrane"/>
    <property type="evidence" value="ECO:0007669"/>
    <property type="project" value="UniProtKB-SubCell"/>
</dbReference>
<name>A0A418NWV8_9SPHN</name>
<feature type="transmembrane region" description="Helical" evidence="8">
    <location>
        <begin position="285"/>
        <end position="312"/>
    </location>
</feature>